<evidence type="ECO:0000313" key="3">
    <source>
        <dbReference type="EMBL" id="GBE87699.1"/>
    </source>
</evidence>
<name>A0A401GZZ2_9APHY</name>
<dbReference type="InterPro" id="IPR031872">
    <property type="entry name" value="NDC10_II"/>
</dbReference>
<feature type="domain" description="Transcription activator GCR1-like" evidence="1">
    <location>
        <begin position="365"/>
        <end position="431"/>
    </location>
</feature>
<accession>A0A401GZZ2</accession>
<protein>
    <recommendedName>
        <fullName evidence="5">Transcription activator GCR1-like domain-containing protein</fullName>
    </recommendedName>
</protein>
<organism evidence="3 4">
    <name type="scientific">Sparassis crispa</name>
    <dbReference type="NCBI Taxonomy" id="139825"/>
    <lineage>
        <taxon>Eukaryota</taxon>
        <taxon>Fungi</taxon>
        <taxon>Dikarya</taxon>
        <taxon>Basidiomycota</taxon>
        <taxon>Agaricomycotina</taxon>
        <taxon>Agaricomycetes</taxon>
        <taxon>Polyporales</taxon>
        <taxon>Sparassidaceae</taxon>
        <taxon>Sparassis</taxon>
    </lineage>
</organism>
<dbReference type="GO" id="GO:0003677">
    <property type="term" value="F:DNA binding"/>
    <property type="evidence" value="ECO:0007669"/>
    <property type="project" value="InterPro"/>
</dbReference>
<dbReference type="Proteomes" id="UP000287166">
    <property type="component" value="Unassembled WGS sequence"/>
</dbReference>
<dbReference type="EMBL" id="BFAD01000011">
    <property type="protein sequence ID" value="GBE87699.1"/>
    <property type="molecule type" value="Genomic_DNA"/>
</dbReference>
<dbReference type="Gene3D" id="1.10.443.20">
    <property type="entry name" value="Centromere DNA-binding protein complex CBF3 subunit, domain 2"/>
    <property type="match status" value="1"/>
</dbReference>
<evidence type="ECO:0000313" key="4">
    <source>
        <dbReference type="Proteomes" id="UP000287166"/>
    </source>
</evidence>
<evidence type="ECO:0008006" key="5">
    <source>
        <dbReference type="Google" id="ProtNLM"/>
    </source>
</evidence>
<dbReference type="STRING" id="139825.A0A401GZZ2"/>
<comment type="caution">
    <text evidence="3">The sequence shown here is derived from an EMBL/GenBank/DDBJ whole genome shotgun (WGS) entry which is preliminary data.</text>
</comment>
<dbReference type="GeneID" id="38784616"/>
<dbReference type="OrthoDB" id="2663544at2759"/>
<dbReference type="Pfam" id="PF12550">
    <property type="entry name" value="GCR1_C"/>
    <property type="match status" value="1"/>
</dbReference>
<reference evidence="3 4" key="1">
    <citation type="journal article" date="2018" name="Sci. Rep.">
        <title>Genome sequence of the cauliflower mushroom Sparassis crispa (Hanabiratake) and its association with beneficial usage.</title>
        <authorList>
            <person name="Kiyama R."/>
            <person name="Furutani Y."/>
            <person name="Kawaguchi K."/>
            <person name="Nakanishi T."/>
        </authorList>
    </citation>
    <scope>NUCLEOTIDE SEQUENCE [LARGE SCALE GENOMIC DNA]</scope>
</reference>
<dbReference type="AlphaFoldDB" id="A0A401GZZ2"/>
<evidence type="ECO:0000259" key="2">
    <source>
        <dbReference type="Pfam" id="PF16787"/>
    </source>
</evidence>
<keyword evidence="4" id="KW-1185">Reference proteome</keyword>
<proteinExistence type="predicted"/>
<dbReference type="InParanoid" id="A0A401GZZ2"/>
<dbReference type="RefSeq" id="XP_027618612.1">
    <property type="nucleotide sequence ID" value="XM_027762811.1"/>
</dbReference>
<dbReference type="Pfam" id="PF16787">
    <property type="entry name" value="NDC10_II"/>
    <property type="match status" value="1"/>
</dbReference>
<gene>
    <name evidence="3" type="ORF">SCP_1103760</name>
</gene>
<dbReference type="InterPro" id="IPR038279">
    <property type="entry name" value="Ndc10_dom2_sf"/>
</dbReference>
<sequence length="470" mass="52959">MNYDNHRDRVKLMHMKNNIAIAKVTHAGRSYAAQSAQAYGVTESGTKAMGGWKENGAFRQCYERTFPVDALLGAANFNGRKPEMYSLPRDMLEPPQEVLSQLFPWVEWEQAALEERARADTRAQDLSLHQFLRVLIWFRRVLLQDAAILCSMEVEEHARHAYRNLPEHLVGSLRGATTTVLLEQQRQYDENSRSLADMSDCMLKMEGLLESFVNSKSRSSCRGRQKQELQATSMTAVVQPINFPLVPPMAPAPVPNITINLAGLPLDVRTGPVEEASQLPSDGIAFRVDAQPSHSAAASSSAHVLTASLQPLGGALHAPNESADPQVVKRVALVQLYGQEVFGRHEPWIWMHGELVPHYRYQPVVTISDVWTEWIVGLNGHISVHELTEKWENRWCHNNTGLKTEGGRQKKIVDLINGLMKKPRWSVNLALLFLKEKYKPRYKVRSFADYLMKDGRAGRDEVVSAAMSYL</sequence>
<dbReference type="InterPro" id="IPR022210">
    <property type="entry name" value="TF_GCR1-like"/>
</dbReference>
<evidence type="ECO:0000259" key="1">
    <source>
        <dbReference type="Pfam" id="PF12550"/>
    </source>
</evidence>
<feature type="domain" description="Ndc10" evidence="2">
    <location>
        <begin position="18"/>
        <end position="151"/>
    </location>
</feature>